<comment type="caution">
    <text evidence="2">The sequence shown here is derived from an EMBL/GenBank/DDBJ whole genome shotgun (WGS) entry which is preliminary data.</text>
</comment>
<feature type="transmembrane region" description="Helical" evidence="1">
    <location>
        <begin position="20"/>
        <end position="45"/>
    </location>
</feature>
<protein>
    <submittedName>
        <fullName evidence="2">Uncharacterized protein</fullName>
    </submittedName>
</protein>
<evidence type="ECO:0000313" key="2">
    <source>
        <dbReference type="EMBL" id="GAH74583.1"/>
    </source>
</evidence>
<dbReference type="AlphaFoldDB" id="X1JXQ2"/>
<gene>
    <name evidence="2" type="ORF">S03H2_51629</name>
</gene>
<keyword evidence="1" id="KW-1133">Transmembrane helix</keyword>
<accession>X1JXQ2</accession>
<feature type="non-terminal residue" evidence="2">
    <location>
        <position position="53"/>
    </location>
</feature>
<name>X1JXQ2_9ZZZZ</name>
<proteinExistence type="predicted"/>
<evidence type="ECO:0000256" key="1">
    <source>
        <dbReference type="SAM" id="Phobius"/>
    </source>
</evidence>
<reference evidence="2" key="1">
    <citation type="journal article" date="2014" name="Front. Microbiol.">
        <title>High frequency of phylogenetically diverse reductive dehalogenase-homologous genes in deep subseafloor sedimentary metagenomes.</title>
        <authorList>
            <person name="Kawai M."/>
            <person name="Futagami T."/>
            <person name="Toyoda A."/>
            <person name="Takaki Y."/>
            <person name="Nishi S."/>
            <person name="Hori S."/>
            <person name="Arai W."/>
            <person name="Tsubouchi T."/>
            <person name="Morono Y."/>
            <person name="Uchiyama I."/>
            <person name="Ito T."/>
            <person name="Fujiyama A."/>
            <person name="Inagaki F."/>
            <person name="Takami H."/>
        </authorList>
    </citation>
    <scope>NUCLEOTIDE SEQUENCE</scope>
    <source>
        <strain evidence="2">Expedition CK06-06</strain>
    </source>
</reference>
<organism evidence="2">
    <name type="scientific">marine sediment metagenome</name>
    <dbReference type="NCBI Taxonomy" id="412755"/>
    <lineage>
        <taxon>unclassified sequences</taxon>
        <taxon>metagenomes</taxon>
        <taxon>ecological metagenomes</taxon>
    </lineage>
</organism>
<keyword evidence="1" id="KW-0812">Transmembrane</keyword>
<keyword evidence="1" id="KW-0472">Membrane</keyword>
<sequence length="53" mass="5907">MPLPWYLNVMTKVFSFPLLPLYPFMLSLEAMRGAFLSGTSLALFIDIPSNPSA</sequence>
<dbReference type="EMBL" id="BARU01032763">
    <property type="protein sequence ID" value="GAH74583.1"/>
    <property type="molecule type" value="Genomic_DNA"/>
</dbReference>